<evidence type="ECO:0000256" key="1">
    <source>
        <dbReference type="SAM" id="MobiDB-lite"/>
    </source>
</evidence>
<proteinExistence type="predicted"/>
<comment type="caution">
    <text evidence="2">The sequence shown here is derived from an EMBL/GenBank/DDBJ whole genome shotgun (WGS) entry which is preliminary data.</text>
</comment>
<evidence type="ECO:0000313" key="2">
    <source>
        <dbReference type="EMBL" id="KKK80215.1"/>
    </source>
</evidence>
<feature type="compositionally biased region" description="Gly residues" evidence="1">
    <location>
        <begin position="188"/>
        <end position="199"/>
    </location>
</feature>
<feature type="non-terminal residue" evidence="2">
    <location>
        <position position="1"/>
    </location>
</feature>
<dbReference type="AlphaFoldDB" id="A0A0F8Z2B2"/>
<sequence length="208" mass="23150">ESDLAPVARGLEKGMEMGLKRQAVESDLRVKLAEQERKKTELNRKNTYKALEDLSMYMNSKKPEEQESFKQSDNYKQISDLVKAHLPEYWDKDKKEMMLIPNKQVFDTKISEIKAGLVQKALQGPLDANEQRALNVLNRGGDRMLAAAMAATASDPALIGASQQEIQRAVKERIGAMKGARESLYTDGLGGQPNGGGAPRGPWYLENE</sequence>
<organism evidence="2">
    <name type="scientific">marine sediment metagenome</name>
    <dbReference type="NCBI Taxonomy" id="412755"/>
    <lineage>
        <taxon>unclassified sequences</taxon>
        <taxon>metagenomes</taxon>
        <taxon>ecological metagenomes</taxon>
    </lineage>
</organism>
<name>A0A0F8Z2B2_9ZZZZ</name>
<gene>
    <name evidence="2" type="ORF">LCGC14_2825710</name>
</gene>
<dbReference type="EMBL" id="LAZR01053684">
    <property type="protein sequence ID" value="KKK80215.1"/>
    <property type="molecule type" value="Genomic_DNA"/>
</dbReference>
<reference evidence="2" key="1">
    <citation type="journal article" date="2015" name="Nature">
        <title>Complex archaea that bridge the gap between prokaryotes and eukaryotes.</title>
        <authorList>
            <person name="Spang A."/>
            <person name="Saw J.H."/>
            <person name="Jorgensen S.L."/>
            <person name="Zaremba-Niedzwiedzka K."/>
            <person name="Martijn J."/>
            <person name="Lind A.E."/>
            <person name="van Eijk R."/>
            <person name="Schleper C."/>
            <person name="Guy L."/>
            <person name="Ettema T.J."/>
        </authorList>
    </citation>
    <scope>NUCLEOTIDE SEQUENCE</scope>
</reference>
<accession>A0A0F8Z2B2</accession>
<protein>
    <submittedName>
        <fullName evidence="2">Uncharacterized protein</fullName>
    </submittedName>
</protein>
<feature type="region of interest" description="Disordered" evidence="1">
    <location>
        <begin position="185"/>
        <end position="208"/>
    </location>
</feature>